<accession>A0ABD0JSR6</accession>
<evidence type="ECO:0000313" key="2">
    <source>
        <dbReference type="Proteomes" id="UP001519460"/>
    </source>
</evidence>
<reference evidence="1 2" key="1">
    <citation type="journal article" date="2023" name="Sci. Data">
        <title>Genome assembly of the Korean intertidal mud-creeper Batillaria attramentaria.</title>
        <authorList>
            <person name="Patra A.K."/>
            <person name="Ho P.T."/>
            <person name="Jun S."/>
            <person name="Lee S.J."/>
            <person name="Kim Y."/>
            <person name="Won Y.J."/>
        </authorList>
    </citation>
    <scope>NUCLEOTIDE SEQUENCE [LARGE SCALE GENOMIC DNA]</scope>
    <source>
        <strain evidence="1">Wonlab-2016</strain>
    </source>
</reference>
<gene>
    <name evidence="1" type="ORF">BaRGS_00031054</name>
</gene>
<feature type="non-terminal residue" evidence="1">
    <location>
        <position position="1"/>
    </location>
</feature>
<evidence type="ECO:0000313" key="1">
    <source>
        <dbReference type="EMBL" id="KAK7477670.1"/>
    </source>
</evidence>
<dbReference type="Proteomes" id="UP001519460">
    <property type="component" value="Unassembled WGS sequence"/>
</dbReference>
<sequence>HSSDSQLSIITARSSWLHQVAEKNKCNIPSFQNPVQSSPLPPLRVQSSSTGVSKISVVFSAPLSTSNCIRVAHSAARKHASTPSSHQHLNPRGNRSIASRVGMPFVVSLMESEQGANTCKSKDKATIVTRGAVCSQKLERLDDLW</sequence>
<keyword evidence="2" id="KW-1185">Reference proteome</keyword>
<protein>
    <submittedName>
        <fullName evidence="1">Uncharacterized protein</fullName>
    </submittedName>
</protein>
<dbReference type="EMBL" id="JACVVK020000343">
    <property type="protein sequence ID" value="KAK7477670.1"/>
    <property type="molecule type" value="Genomic_DNA"/>
</dbReference>
<name>A0ABD0JSR6_9CAEN</name>
<dbReference type="AlphaFoldDB" id="A0ABD0JSR6"/>
<proteinExistence type="predicted"/>
<comment type="caution">
    <text evidence="1">The sequence shown here is derived from an EMBL/GenBank/DDBJ whole genome shotgun (WGS) entry which is preliminary data.</text>
</comment>
<organism evidence="1 2">
    <name type="scientific">Batillaria attramentaria</name>
    <dbReference type="NCBI Taxonomy" id="370345"/>
    <lineage>
        <taxon>Eukaryota</taxon>
        <taxon>Metazoa</taxon>
        <taxon>Spiralia</taxon>
        <taxon>Lophotrochozoa</taxon>
        <taxon>Mollusca</taxon>
        <taxon>Gastropoda</taxon>
        <taxon>Caenogastropoda</taxon>
        <taxon>Sorbeoconcha</taxon>
        <taxon>Cerithioidea</taxon>
        <taxon>Batillariidae</taxon>
        <taxon>Batillaria</taxon>
    </lineage>
</organism>